<organism evidence="4 5">
    <name type="scientific">Lophium mytilinum</name>
    <dbReference type="NCBI Taxonomy" id="390894"/>
    <lineage>
        <taxon>Eukaryota</taxon>
        <taxon>Fungi</taxon>
        <taxon>Dikarya</taxon>
        <taxon>Ascomycota</taxon>
        <taxon>Pezizomycotina</taxon>
        <taxon>Dothideomycetes</taxon>
        <taxon>Pleosporomycetidae</taxon>
        <taxon>Mytilinidiales</taxon>
        <taxon>Mytilinidiaceae</taxon>
        <taxon>Lophium</taxon>
    </lineage>
</organism>
<proteinExistence type="predicted"/>
<feature type="compositionally biased region" description="Pro residues" evidence="1">
    <location>
        <begin position="211"/>
        <end position="223"/>
    </location>
</feature>
<feature type="compositionally biased region" description="Polar residues" evidence="1">
    <location>
        <begin position="346"/>
        <end position="355"/>
    </location>
</feature>
<keyword evidence="2" id="KW-0812">Transmembrane</keyword>
<keyword evidence="2" id="KW-0472">Membrane</keyword>
<accession>A0A6A6Q9I1</accession>
<dbReference type="SMART" id="SM00974">
    <property type="entry name" value="T5orf172"/>
    <property type="match status" value="1"/>
</dbReference>
<feature type="compositionally biased region" description="Polar residues" evidence="1">
    <location>
        <begin position="153"/>
        <end position="175"/>
    </location>
</feature>
<evidence type="ECO:0000256" key="2">
    <source>
        <dbReference type="SAM" id="Phobius"/>
    </source>
</evidence>
<dbReference type="OrthoDB" id="3511049at2759"/>
<feature type="region of interest" description="Disordered" evidence="1">
    <location>
        <begin position="275"/>
        <end position="355"/>
    </location>
</feature>
<feature type="compositionally biased region" description="Polar residues" evidence="1">
    <location>
        <begin position="308"/>
        <end position="318"/>
    </location>
</feature>
<evidence type="ECO:0000313" key="4">
    <source>
        <dbReference type="EMBL" id="KAF2489098.1"/>
    </source>
</evidence>
<dbReference type="PANTHER" id="PTHR28094:SF1">
    <property type="entry name" value="MEIOTICALLY UP-REGULATED GENE 113 PROTEIN"/>
    <property type="match status" value="1"/>
</dbReference>
<feature type="region of interest" description="Disordered" evidence="1">
    <location>
        <begin position="101"/>
        <end position="260"/>
    </location>
</feature>
<feature type="compositionally biased region" description="Basic residues" evidence="1">
    <location>
        <begin position="284"/>
        <end position="294"/>
    </location>
</feature>
<dbReference type="AlphaFoldDB" id="A0A6A6Q9I1"/>
<dbReference type="PANTHER" id="PTHR28094">
    <property type="entry name" value="MEIOTICALLY UP-REGULATED GENE 113 PROTEIN"/>
    <property type="match status" value="1"/>
</dbReference>
<gene>
    <name evidence="4" type="ORF">BU16DRAFT_172685</name>
</gene>
<evidence type="ECO:0000313" key="5">
    <source>
        <dbReference type="Proteomes" id="UP000799750"/>
    </source>
</evidence>
<feature type="region of interest" description="Disordered" evidence="1">
    <location>
        <begin position="368"/>
        <end position="456"/>
    </location>
</feature>
<name>A0A6A6Q9I1_9PEZI</name>
<feature type="domain" description="Bacteriophage T5 Orf172 DNA-binding" evidence="3">
    <location>
        <begin position="490"/>
        <end position="584"/>
    </location>
</feature>
<dbReference type="EMBL" id="MU004199">
    <property type="protein sequence ID" value="KAF2489098.1"/>
    <property type="molecule type" value="Genomic_DNA"/>
</dbReference>
<evidence type="ECO:0000259" key="3">
    <source>
        <dbReference type="SMART" id="SM00974"/>
    </source>
</evidence>
<sequence>MATFNELVDELILGLGVNKCFYSFLGHESCDGATQNQSDAQSILEKISNVPEEQVICQWLCGLHQNQTVIYMLKERVQTWKTEQDYVDASRAEALPSIDDLDTTINHLPGGPGPSPLPANHDYDSLFSTRPESEGNVERAPSVSQNRKRKPSRSSLGASFDDTTGLRTTSDTGSPSPRARSAIQASIPPRSPFSQGSFLVPNNRSARAVPPRRPSPIPPPPPKIVYDCPPLESYNRPRWNSIANPPKTQQDEPPLQIPHVHSSVSEPYLPLRENATLTADRSPHGGRKERRRGSSNRDQGNIIAFREQSGNQSSTANTLRRRSQPTPAPRPPGGFALCKSDAEPTKQPSAAATGTSYLGLDVEPISTTTDIRNSPSSNFYNEIPSCSDSSSVDESETDGSESTESRERTPEVATDPSLSSLTPTKRSRGRPKKAASTKAPATPNEKSLEKLATPKASTPRVVDEMILGTLCRSLPTPSPDKGFVYIMRDPLKPRHLKIGMTAGTITNRRLGHERSCKRRLDVVYLDDEDGKEQLPVANYKRAEKLVHDELAHRRITFVCSKCGRRHHEWFEVGEEVAKRTVRRWTGFMRMQPYDGQGRLGTMWKERLDYMARPKSGEKLDDYETREKRWNSVVTANRVDFFWHFVWRELFEKRAGREGNLAYRLVRMRWQLLCLGLSFSLCFFMPLGKWAPNVFLSNFFLCWWFFVLCCVGACFSYCLFTD</sequence>
<feature type="transmembrane region" description="Helical" evidence="2">
    <location>
        <begin position="693"/>
        <end position="719"/>
    </location>
</feature>
<feature type="compositionally biased region" description="Acidic residues" evidence="1">
    <location>
        <begin position="391"/>
        <end position="401"/>
    </location>
</feature>
<keyword evidence="2" id="KW-1133">Transmembrane helix</keyword>
<dbReference type="Proteomes" id="UP000799750">
    <property type="component" value="Unassembled WGS sequence"/>
</dbReference>
<feature type="compositionally biased region" description="Basic residues" evidence="1">
    <location>
        <begin position="425"/>
        <end position="435"/>
    </location>
</feature>
<dbReference type="Pfam" id="PF10544">
    <property type="entry name" value="T5orf172"/>
    <property type="match status" value="1"/>
</dbReference>
<dbReference type="InterPro" id="IPR018306">
    <property type="entry name" value="Phage_T5_Orf172_DNA-bd"/>
</dbReference>
<protein>
    <recommendedName>
        <fullName evidence="3">Bacteriophage T5 Orf172 DNA-binding domain-containing protein</fullName>
    </recommendedName>
</protein>
<reference evidence="4" key="1">
    <citation type="journal article" date="2020" name="Stud. Mycol.">
        <title>101 Dothideomycetes genomes: a test case for predicting lifestyles and emergence of pathogens.</title>
        <authorList>
            <person name="Haridas S."/>
            <person name="Albert R."/>
            <person name="Binder M."/>
            <person name="Bloem J."/>
            <person name="Labutti K."/>
            <person name="Salamov A."/>
            <person name="Andreopoulos B."/>
            <person name="Baker S."/>
            <person name="Barry K."/>
            <person name="Bills G."/>
            <person name="Bluhm B."/>
            <person name="Cannon C."/>
            <person name="Castanera R."/>
            <person name="Culley D."/>
            <person name="Daum C."/>
            <person name="Ezra D."/>
            <person name="Gonzalez J."/>
            <person name="Henrissat B."/>
            <person name="Kuo A."/>
            <person name="Liang C."/>
            <person name="Lipzen A."/>
            <person name="Lutzoni F."/>
            <person name="Magnuson J."/>
            <person name="Mondo S."/>
            <person name="Nolan M."/>
            <person name="Ohm R."/>
            <person name="Pangilinan J."/>
            <person name="Park H.-J."/>
            <person name="Ramirez L."/>
            <person name="Alfaro M."/>
            <person name="Sun H."/>
            <person name="Tritt A."/>
            <person name="Yoshinaga Y."/>
            <person name="Zwiers L.-H."/>
            <person name="Turgeon B."/>
            <person name="Goodwin S."/>
            <person name="Spatafora J."/>
            <person name="Crous P."/>
            <person name="Grigoriev I."/>
        </authorList>
    </citation>
    <scope>NUCLEOTIDE SEQUENCE</scope>
    <source>
        <strain evidence="4">CBS 269.34</strain>
    </source>
</reference>
<feature type="compositionally biased region" description="Polar residues" evidence="1">
    <location>
        <begin position="368"/>
        <end position="380"/>
    </location>
</feature>
<dbReference type="InterPro" id="IPR053006">
    <property type="entry name" value="Meiosis_regulatory"/>
</dbReference>
<feature type="transmembrane region" description="Helical" evidence="2">
    <location>
        <begin position="669"/>
        <end position="687"/>
    </location>
</feature>
<keyword evidence="5" id="KW-1185">Reference proteome</keyword>
<evidence type="ECO:0000256" key="1">
    <source>
        <dbReference type="SAM" id="MobiDB-lite"/>
    </source>
</evidence>